<comment type="similarity">
    <text evidence="5">Belongs to the FAN1 family.</text>
</comment>
<dbReference type="Pfam" id="PF08774">
    <property type="entry name" value="VRR_NUC"/>
    <property type="match status" value="1"/>
</dbReference>
<keyword evidence="3 5" id="KW-0378">Hydrolase</keyword>
<protein>
    <recommendedName>
        <fullName evidence="5">Fanconi-associated nuclease</fullName>
        <ecNumber evidence="5">3.1.4.1</ecNumber>
    </recommendedName>
</protein>
<comment type="cofactor">
    <cofactor evidence="5">
        <name>Mg(2+)</name>
        <dbReference type="ChEBI" id="CHEBI:18420"/>
    </cofactor>
    <cofactor evidence="5">
        <name>Mn(2+)</name>
        <dbReference type="ChEBI" id="CHEBI:29035"/>
    </cofactor>
</comment>
<dbReference type="InParanoid" id="A8Q699"/>
<dbReference type="InterPro" id="IPR049132">
    <property type="entry name" value="FAN1-like_euk"/>
</dbReference>
<evidence type="ECO:0000256" key="1">
    <source>
        <dbReference type="ARBA" id="ARBA00022722"/>
    </source>
</evidence>
<dbReference type="PANTHER" id="PTHR15749">
    <property type="entry name" value="FANCONI-ASSOCIATED NUCLEASE 1"/>
    <property type="match status" value="1"/>
</dbReference>
<name>A8Q699_MALGO</name>
<feature type="domain" description="VRR-NUC" evidence="6">
    <location>
        <begin position="579"/>
        <end position="693"/>
    </location>
</feature>
<keyword evidence="5" id="KW-0464">Manganese</keyword>
<keyword evidence="5" id="KW-0539">Nucleus</keyword>
<dbReference type="InterPro" id="IPR033315">
    <property type="entry name" value="Fan1-like"/>
</dbReference>
<keyword evidence="5" id="KW-0234">DNA repair</keyword>
<dbReference type="Pfam" id="PF21170">
    <property type="entry name" value="FAN1_TPR"/>
    <property type="match status" value="1"/>
</dbReference>
<dbReference type="PANTHER" id="PTHR15749:SF4">
    <property type="entry name" value="FANCONI-ASSOCIATED NUCLEASE 1"/>
    <property type="match status" value="1"/>
</dbReference>
<keyword evidence="8" id="KW-1185">Reference proteome</keyword>
<dbReference type="GO" id="GO:0017108">
    <property type="term" value="F:5'-flap endonuclease activity"/>
    <property type="evidence" value="ECO:0007669"/>
    <property type="project" value="TreeGrafter"/>
</dbReference>
<dbReference type="GeneID" id="5854216"/>
<evidence type="ECO:0000256" key="3">
    <source>
        <dbReference type="ARBA" id="ARBA00022801"/>
    </source>
</evidence>
<dbReference type="FunCoup" id="A8Q699">
    <property type="interactions" value="246"/>
</dbReference>
<dbReference type="GO" id="GO:0005634">
    <property type="term" value="C:nucleus"/>
    <property type="evidence" value="ECO:0007669"/>
    <property type="project" value="UniProtKB-SubCell"/>
</dbReference>
<dbReference type="EMBL" id="AAYY01000010">
    <property type="protein sequence ID" value="EDP42695.1"/>
    <property type="molecule type" value="Genomic_DNA"/>
</dbReference>
<dbReference type="CDD" id="cd22326">
    <property type="entry name" value="FAN1-like"/>
    <property type="match status" value="1"/>
</dbReference>
<reference evidence="7 8" key="1">
    <citation type="journal article" date="2007" name="Proc. Natl. Acad. Sci. U.S.A.">
        <title>Dandruff-associated Malassezia genomes reveal convergent and divergent virulence traits shared with plant and human fungal pathogens.</title>
        <authorList>
            <person name="Xu J."/>
            <person name="Saunders C.W."/>
            <person name="Hu P."/>
            <person name="Grant R.A."/>
            <person name="Boekhout T."/>
            <person name="Kuramae E.E."/>
            <person name="Kronstad J.W."/>
            <person name="Deangelis Y.M."/>
            <person name="Reeder N.L."/>
            <person name="Johnstone K.R."/>
            <person name="Leland M."/>
            <person name="Fieno A.M."/>
            <person name="Begley W.M."/>
            <person name="Sun Y."/>
            <person name="Lacey M.P."/>
            <person name="Chaudhary T."/>
            <person name="Keough T."/>
            <person name="Chu L."/>
            <person name="Sears R."/>
            <person name="Yuan B."/>
            <person name="Dawson T.L.Jr."/>
        </authorList>
    </citation>
    <scope>NUCLEOTIDE SEQUENCE [LARGE SCALE GENOMIC DNA]</scope>
    <source>
        <strain evidence="8">ATCC MYA-4612 / CBS 7966</strain>
    </source>
</reference>
<dbReference type="GO" id="GO:0070336">
    <property type="term" value="F:flap-structured DNA binding"/>
    <property type="evidence" value="ECO:0007669"/>
    <property type="project" value="TreeGrafter"/>
</dbReference>
<dbReference type="GO" id="GO:0046872">
    <property type="term" value="F:metal ion binding"/>
    <property type="evidence" value="ECO:0007669"/>
    <property type="project" value="UniProtKB-KW"/>
</dbReference>
<comment type="caution">
    <text evidence="7">The sequence shown here is derived from an EMBL/GenBank/DDBJ whole genome shotgun (WGS) entry which is preliminary data.</text>
</comment>
<dbReference type="STRING" id="425265.A8Q699"/>
<dbReference type="SMART" id="SM00990">
    <property type="entry name" value="VRR_NUC"/>
    <property type="match status" value="1"/>
</dbReference>
<dbReference type="InterPro" id="IPR014883">
    <property type="entry name" value="VRR_NUC"/>
</dbReference>
<dbReference type="VEuPathDB" id="FungiDB:MGL_2895"/>
<keyword evidence="4 5" id="KW-0460">Magnesium</keyword>
<dbReference type="RefSeq" id="XP_001729909.1">
    <property type="nucleotide sequence ID" value="XM_001729857.1"/>
</dbReference>
<dbReference type="InterPro" id="IPR049126">
    <property type="entry name" value="FAN1-like_TPR"/>
</dbReference>
<dbReference type="OMA" id="ECRVESM"/>
<dbReference type="GO" id="GO:0036297">
    <property type="term" value="P:interstrand cross-link repair"/>
    <property type="evidence" value="ECO:0007669"/>
    <property type="project" value="InterPro"/>
</dbReference>
<comment type="catalytic activity">
    <reaction evidence="5">
        <text>Hydrolytically removes 5'-nucleotides successively from the 3'-hydroxy termini of 3'-hydroxy-terminated oligonucleotides.</text>
        <dbReference type="EC" id="3.1.4.1"/>
    </reaction>
</comment>
<accession>A8Q699</accession>
<evidence type="ECO:0000256" key="5">
    <source>
        <dbReference type="RuleBase" id="RU365033"/>
    </source>
</evidence>
<comment type="subcellular location">
    <subcellularLocation>
        <location evidence="5">Nucleus</location>
    </subcellularLocation>
</comment>
<evidence type="ECO:0000313" key="8">
    <source>
        <dbReference type="Proteomes" id="UP000008837"/>
    </source>
</evidence>
<proteinExistence type="inferred from homology"/>
<evidence type="ECO:0000256" key="2">
    <source>
        <dbReference type="ARBA" id="ARBA00022723"/>
    </source>
</evidence>
<dbReference type="AlphaFoldDB" id="A8Q699"/>
<dbReference type="Pfam" id="PF21315">
    <property type="entry name" value="FAN1_HTH"/>
    <property type="match status" value="1"/>
</dbReference>
<evidence type="ECO:0000259" key="6">
    <source>
        <dbReference type="SMART" id="SM00990"/>
    </source>
</evidence>
<organism evidence="7 8">
    <name type="scientific">Malassezia globosa (strain ATCC MYA-4612 / CBS 7966)</name>
    <name type="common">Dandruff-associated fungus</name>
    <dbReference type="NCBI Taxonomy" id="425265"/>
    <lineage>
        <taxon>Eukaryota</taxon>
        <taxon>Fungi</taxon>
        <taxon>Dikarya</taxon>
        <taxon>Basidiomycota</taxon>
        <taxon>Ustilaginomycotina</taxon>
        <taxon>Malasseziomycetes</taxon>
        <taxon>Malasseziales</taxon>
        <taxon>Malasseziaceae</taxon>
        <taxon>Malassezia</taxon>
    </lineage>
</organism>
<dbReference type="Proteomes" id="UP000008837">
    <property type="component" value="Unassembled WGS sequence"/>
</dbReference>
<evidence type="ECO:0000256" key="4">
    <source>
        <dbReference type="ARBA" id="ARBA00022842"/>
    </source>
</evidence>
<gene>
    <name evidence="7" type="ORF">MGL_2895</name>
</gene>
<keyword evidence="1 5" id="KW-0540">Nuclease</keyword>
<evidence type="ECO:0000313" key="7">
    <source>
        <dbReference type="EMBL" id="EDP42695.1"/>
    </source>
</evidence>
<dbReference type="OrthoDB" id="258143at2759"/>
<sequence>MYVELFQEMMCVVLENERHLFTARELACLTKFFEIPYNAQYLFVRLLQRKKGQWYRIDKLEYASDIGDVASAARTLSTPLSTPSMSTQAASLSDTLDQTVPEKELDRFAIMDRDMEGGIRSRLDLLTVNELKSLAKRLGKKRVGNRSDIIANLLAKPTNAVLCSASASRTLSICTKPTYERLESELNAMMHGGCICLHPVVFELMERLAFVYYRGKPVLGTMLTSAVLARTNKFVFPSYIYARQSQLFPTRSDLLLYEQAIQWAEYADMLVDQMRTQVDAAKTCVTLLDTCEPAWMTALRQIQNKYPNGIQREHYPLLRFHQGWALTRVLFKACECLARLGHYQREMDICKRLLTQRFFWRDRRGAWHERLILLTGRHKSKAEALALCHKALLDPDTHLLYMFRLQRRVVRLESQLKIPLKNRHLFARSHCEPNVVCFEGLRVNGHIVRPKGALRQTVLCKNGTIPAPLPARVSTFASPDYKTDACKVGQRTRWQGANGANCTVEQFCLEQYAMQGFRGYHSEGGIIKFLFVLLMWDVLFLPIPGAFETPYQRAPMDLGTDVFVIARQNAIEKQLQCIRDTGGLDIIQRVDSRERPQKTYAMGCRWDEFSLPTLLEIAECLGGARLSTLCHVLCNNGANTSGFPDLTLWRYEDKQIRMAEVKSPKDRLNESQRVWIDALLSAGICVDLAKVQIIEHDPRDKEAACVPDKPE</sequence>
<keyword evidence="2 5" id="KW-0479">Metal-binding</keyword>
<keyword evidence="5" id="KW-0227">DNA damage</keyword>
<dbReference type="GO" id="GO:0004528">
    <property type="term" value="F:phosphodiesterase I activity"/>
    <property type="evidence" value="ECO:0007669"/>
    <property type="project" value="UniProtKB-EC"/>
</dbReference>
<dbReference type="InterPro" id="IPR049125">
    <property type="entry name" value="FAN1-like_WH"/>
</dbReference>
<dbReference type="GO" id="GO:0008409">
    <property type="term" value="F:5'-3' exonuclease activity"/>
    <property type="evidence" value="ECO:0007669"/>
    <property type="project" value="TreeGrafter"/>
</dbReference>
<comment type="function">
    <text evidence="5">Nuclease required for the repair of DNA interstrand cross-links (ICL). Acts as a 5'-3' exonuclease that anchors at a cut end of DNA and cleaves DNA successively at every third nucleotide, allowing to excise an ICL from one strand through flanking incisions.</text>
</comment>
<dbReference type="EC" id="3.1.4.1" evidence="5"/>
<dbReference type="KEGG" id="mgl:MGL_2895"/>